<evidence type="ECO:0000256" key="4">
    <source>
        <dbReference type="PROSITE-ProRule" id="PRU00473"/>
    </source>
</evidence>
<dbReference type="Pfam" id="PF13488">
    <property type="entry name" value="Gly-zipper_Omp"/>
    <property type="match status" value="1"/>
</dbReference>
<evidence type="ECO:0000313" key="6">
    <source>
        <dbReference type="EMBL" id="SFQ38878.1"/>
    </source>
</evidence>
<reference evidence="6 7" key="1">
    <citation type="submission" date="2016-10" db="EMBL/GenBank/DDBJ databases">
        <authorList>
            <person name="de Groot N.N."/>
        </authorList>
    </citation>
    <scope>NUCLEOTIDE SEQUENCE [LARGE SCALE GENOMIC DNA]</scope>
    <source>
        <strain evidence="6 7">DSM 28286</strain>
    </source>
</reference>
<organism evidence="6 7">
    <name type="scientific">Parafilimonas terrae</name>
    <dbReference type="NCBI Taxonomy" id="1465490"/>
    <lineage>
        <taxon>Bacteria</taxon>
        <taxon>Pseudomonadati</taxon>
        <taxon>Bacteroidota</taxon>
        <taxon>Chitinophagia</taxon>
        <taxon>Chitinophagales</taxon>
        <taxon>Chitinophagaceae</taxon>
        <taxon>Parafilimonas</taxon>
    </lineage>
</organism>
<dbReference type="AlphaFoldDB" id="A0A1I5Y3W4"/>
<keyword evidence="2 4" id="KW-0472">Membrane</keyword>
<dbReference type="GO" id="GO:0009279">
    <property type="term" value="C:cell outer membrane"/>
    <property type="evidence" value="ECO:0007669"/>
    <property type="project" value="UniProtKB-SubCell"/>
</dbReference>
<gene>
    <name evidence="6" type="ORF">SAMN05444277_110144</name>
</gene>
<dbReference type="STRING" id="1465490.SAMN05444277_110144"/>
<dbReference type="RefSeq" id="WP_090660698.1">
    <property type="nucleotide sequence ID" value="NZ_FOXQ01000010.1"/>
</dbReference>
<comment type="subcellular location">
    <subcellularLocation>
        <location evidence="1">Cell outer membrane</location>
    </subcellularLocation>
</comment>
<dbReference type="Gene3D" id="3.30.1330.60">
    <property type="entry name" value="OmpA-like domain"/>
    <property type="match status" value="1"/>
</dbReference>
<dbReference type="PRINTS" id="PR01021">
    <property type="entry name" value="OMPADOMAIN"/>
</dbReference>
<evidence type="ECO:0000313" key="7">
    <source>
        <dbReference type="Proteomes" id="UP000199031"/>
    </source>
</evidence>
<dbReference type="SUPFAM" id="SSF103088">
    <property type="entry name" value="OmpA-like"/>
    <property type="match status" value="1"/>
</dbReference>
<dbReference type="OrthoDB" id="9782229at2"/>
<dbReference type="InterPro" id="IPR036737">
    <property type="entry name" value="OmpA-like_sf"/>
</dbReference>
<dbReference type="CDD" id="cd07185">
    <property type="entry name" value="OmpA_C-like"/>
    <property type="match status" value="1"/>
</dbReference>
<dbReference type="Pfam" id="PF00691">
    <property type="entry name" value="OmpA"/>
    <property type="match status" value="1"/>
</dbReference>
<sequence length="226" mass="23803">MKKIFVYAWMAALIISGCKSMNNTQKGTAIGAGAGAGVGAAAGSVIGGKNGTAIGAIIGAAVGGTGGYLIGRNMDKQAKEIKQKIPDAQVERVGEGINVTFNSALLFKINSSTLSDSAMAGLDKVAEVFVKYPETNILVEGHTDDTGTDAYNMQLSEKRAESVTDYLKSKGVAANRFTVKWYGEAQPKYPNTSEANRVLNRRVELAIVANEEMKKDAKDGSLDSSN</sequence>
<dbReference type="PANTHER" id="PTHR30329">
    <property type="entry name" value="STATOR ELEMENT OF FLAGELLAR MOTOR COMPLEX"/>
    <property type="match status" value="1"/>
</dbReference>
<evidence type="ECO:0000256" key="1">
    <source>
        <dbReference type="ARBA" id="ARBA00004442"/>
    </source>
</evidence>
<dbReference type="InterPro" id="IPR006665">
    <property type="entry name" value="OmpA-like"/>
</dbReference>
<name>A0A1I5Y3W4_9BACT</name>
<evidence type="ECO:0000256" key="2">
    <source>
        <dbReference type="ARBA" id="ARBA00023136"/>
    </source>
</evidence>
<dbReference type="InterPro" id="IPR039567">
    <property type="entry name" value="Gly-zipper"/>
</dbReference>
<keyword evidence="7" id="KW-1185">Reference proteome</keyword>
<dbReference type="Proteomes" id="UP000199031">
    <property type="component" value="Unassembled WGS sequence"/>
</dbReference>
<evidence type="ECO:0000259" key="5">
    <source>
        <dbReference type="PROSITE" id="PS51123"/>
    </source>
</evidence>
<dbReference type="PROSITE" id="PS51123">
    <property type="entry name" value="OMPA_2"/>
    <property type="match status" value="1"/>
</dbReference>
<proteinExistence type="predicted"/>
<dbReference type="InterPro" id="IPR006664">
    <property type="entry name" value="OMP_bac"/>
</dbReference>
<accession>A0A1I5Y3W4</accession>
<dbReference type="InterPro" id="IPR050330">
    <property type="entry name" value="Bact_OuterMem_StrucFunc"/>
</dbReference>
<dbReference type="EMBL" id="FOXQ01000010">
    <property type="protein sequence ID" value="SFQ38878.1"/>
    <property type="molecule type" value="Genomic_DNA"/>
</dbReference>
<dbReference type="PROSITE" id="PS51257">
    <property type="entry name" value="PROKAR_LIPOPROTEIN"/>
    <property type="match status" value="1"/>
</dbReference>
<evidence type="ECO:0000256" key="3">
    <source>
        <dbReference type="ARBA" id="ARBA00023237"/>
    </source>
</evidence>
<dbReference type="PANTHER" id="PTHR30329:SF21">
    <property type="entry name" value="LIPOPROTEIN YIAD-RELATED"/>
    <property type="match status" value="1"/>
</dbReference>
<protein>
    <submittedName>
        <fullName evidence="6">Outer membrane protein OmpA</fullName>
    </submittedName>
</protein>
<keyword evidence="3" id="KW-0998">Cell outer membrane</keyword>
<feature type="domain" description="OmpA-like" evidence="5">
    <location>
        <begin position="93"/>
        <end position="211"/>
    </location>
</feature>